<evidence type="ECO:0000256" key="1">
    <source>
        <dbReference type="ARBA" id="ARBA00022737"/>
    </source>
</evidence>
<evidence type="ECO:0000256" key="3">
    <source>
        <dbReference type="SAM" id="MobiDB-lite"/>
    </source>
</evidence>
<dbReference type="AlphaFoldDB" id="A0A8S0ZBE1"/>
<gene>
    <name evidence="4" type="ORF">APLA_LOCUS4422</name>
</gene>
<dbReference type="GO" id="GO:0051015">
    <property type="term" value="F:actin filament binding"/>
    <property type="evidence" value="ECO:0007669"/>
    <property type="project" value="TreeGrafter"/>
</dbReference>
<accession>A0A8S0ZBE1</accession>
<dbReference type="Proteomes" id="UP000494256">
    <property type="component" value="Unassembled WGS sequence"/>
</dbReference>
<keyword evidence="2" id="KW-0040">ANK repeat</keyword>
<dbReference type="PANTHER" id="PTHR24153:SF8">
    <property type="entry name" value="FORKED, ISOFORM F"/>
    <property type="match status" value="1"/>
</dbReference>
<dbReference type="PANTHER" id="PTHR24153">
    <property type="entry name" value="ESPIN"/>
    <property type="match status" value="1"/>
</dbReference>
<evidence type="ECO:0000256" key="2">
    <source>
        <dbReference type="ARBA" id="ARBA00023043"/>
    </source>
</evidence>
<sequence>MYAKLKRHPNIIDISKIYGVDCTCRRKRITHSRGACAPKRGLSLPPNIRHVAAGRRGSATSADDERPRGLNLVNKQAVLPFVPPAFPSNAPDRLIKPSEYLKTITAPCKRDDSAAEARPPPPPPVPAINVPPPPPQPPINLSHQPLAAISSAELSAVRLRTPATKTLSAPPPARSVSLQCIPSAAEFYKNVKTDLIEELKMSKDITGIKKMKVERARRESLQDKETFTEFTKRFTAENFVDQSDVQVPERDAAGNVIPAWKRQMMARRAAEKARKDLERELAGEAERRRAAAVPAWKRQLLMRREEAENRLRQSIYTPKVENTNGKSNGEWRQCQRAVSIDNISMCYDTPAQPMRAPSEAKFSTEHCNGHSTSNGKHEPEADSAKIIPWRAQLRKTNSKLNLLE</sequence>
<proteinExistence type="predicted"/>
<keyword evidence="1" id="KW-0677">Repeat</keyword>
<evidence type="ECO:0000313" key="5">
    <source>
        <dbReference type="Proteomes" id="UP000494256"/>
    </source>
</evidence>
<comment type="caution">
    <text evidence="4">The sequence shown here is derived from an EMBL/GenBank/DDBJ whole genome shotgun (WGS) entry which is preliminary data.</text>
</comment>
<feature type="region of interest" description="Disordered" evidence="3">
    <location>
        <begin position="110"/>
        <end position="141"/>
    </location>
</feature>
<protein>
    <submittedName>
        <fullName evidence="4">Uncharacterized protein</fullName>
    </submittedName>
</protein>
<organism evidence="4 5">
    <name type="scientific">Arctia plantaginis</name>
    <name type="common">Wood tiger moth</name>
    <name type="synonym">Phalaena plantaginis</name>
    <dbReference type="NCBI Taxonomy" id="874455"/>
    <lineage>
        <taxon>Eukaryota</taxon>
        <taxon>Metazoa</taxon>
        <taxon>Ecdysozoa</taxon>
        <taxon>Arthropoda</taxon>
        <taxon>Hexapoda</taxon>
        <taxon>Insecta</taxon>
        <taxon>Pterygota</taxon>
        <taxon>Neoptera</taxon>
        <taxon>Endopterygota</taxon>
        <taxon>Lepidoptera</taxon>
        <taxon>Glossata</taxon>
        <taxon>Ditrysia</taxon>
        <taxon>Noctuoidea</taxon>
        <taxon>Erebidae</taxon>
        <taxon>Arctiinae</taxon>
        <taxon>Arctia</taxon>
    </lineage>
</organism>
<dbReference type="InterPro" id="IPR052420">
    <property type="entry name" value="Espin/Espin-like"/>
</dbReference>
<evidence type="ECO:0000313" key="4">
    <source>
        <dbReference type="EMBL" id="CAB3230174.1"/>
    </source>
</evidence>
<dbReference type="GO" id="GO:0005737">
    <property type="term" value="C:cytoplasm"/>
    <property type="evidence" value="ECO:0007669"/>
    <property type="project" value="TreeGrafter"/>
</dbReference>
<dbReference type="GO" id="GO:0051017">
    <property type="term" value="P:actin filament bundle assembly"/>
    <property type="evidence" value="ECO:0007669"/>
    <property type="project" value="TreeGrafter"/>
</dbReference>
<feature type="region of interest" description="Disordered" evidence="3">
    <location>
        <begin position="357"/>
        <end position="387"/>
    </location>
</feature>
<name>A0A8S0ZBE1_ARCPL</name>
<dbReference type="EMBL" id="CADEBD010000287">
    <property type="protein sequence ID" value="CAB3230174.1"/>
    <property type="molecule type" value="Genomic_DNA"/>
</dbReference>
<feature type="compositionally biased region" description="Pro residues" evidence="3">
    <location>
        <begin position="118"/>
        <end position="138"/>
    </location>
</feature>
<dbReference type="OrthoDB" id="20828at2759"/>
<reference evidence="4 5" key="1">
    <citation type="submission" date="2020-04" db="EMBL/GenBank/DDBJ databases">
        <authorList>
            <person name="Wallbank WR R."/>
            <person name="Pardo Diaz C."/>
            <person name="Kozak K."/>
            <person name="Martin S."/>
            <person name="Jiggins C."/>
            <person name="Moest M."/>
            <person name="Warren A I."/>
            <person name="Byers J.R.P. K."/>
            <person name="Montejo-Kovacevich G."/>
            <person name="Yen C E."/>
        </authorList>
    </citation>
    <scope>NUCLEOTIDE SEQUENCE [LARGE SCALE GENOMIC DNA]</scope>
</reference>